<keyword evidence="4" id="KW-1185">Reference proteome</keyword>
<evidence type="ECO:0000259" key="2">
    <source>
        <dbReference type="Pfam" id="PF16998"/>
    </source>
</evidence>
<dbReference type="InterPro" id="IPR032635">
    <property type="entry name" value="Anti_2"/>
</dbReference>
<evidence type="ECO:0000313" key="4">
    <source>
        <dbReference type="Proteomes" id="UP001320831"/>
    </source>
</evidence>
<name>A0ABT2LK80_9HYPH</name>
<proteinExistence type="predicted"/>
<organism evidence="3 4">
    <name type="scientific">Chelativorans salis</name>
    <dbReference type="NCBI Taxonomy" id="2978478"/>
    <lineage>
        <taxon>Bacteria</taxon>
        <taxon>Pseudomonadati</taxon>
        <taxon>Pseudomonadota</taxon>
        <taxon>Alphaproteobacteria</taxon>
        <taxon>Hyphomicrobiales</taxon>
        <taxon>Phyllobacteriaceae</taxon>
        <taxon>Chelativorans</taxon>
    </lineage>
</organism>
<dbReference type="EMBL" id="JAOCZP010000001">
    <property type="protein sequence ID" value="MCT7373594.1"/>
    <property type="molecule type" value="Genomic_DNA"/>
</dbReference>
<dbReference type="Proteomes" id="UP001320831">
    <property type="component" value="Unassembled WGS sequence"/>
</dbReference>
<gene>
    <name evidence="3" type="ORF">N5A92_00845</name>
</gene>
<protein>
    <submittedName>
        <fullName evidence="3">RT0821/Lpp0805 family surface protein</fullName>
    </submittedName>
</protein>
<feature type="domain" description="Surface antigen" evidence="2">
    <location>
        <begin position="33"/>
        <end position="131"/>
    </location>
</feature>
<sequence>MVLRLLRKAIPLFALAAWVHGCAASAQDADQWSDRNFTTASVPAVSAFGEGADTKLILAVLARDVMNAVGKEWENSESGARGRITAMSRQEADGPGCVAFTTTRQSFDGVNLYRGLACENAAGFLHLRDFAML</sequence>
<evidence type="ECO:0000313" key="3">
    <source>
        <dbReference type="EMBL" id="MCT7373594.1"/>
    </source>
</evidence>
<dbReference type="Pfam" id="PF16998">
    <property type="entry name" value="17kDa_Anti_2"/>
    <property type="match status" value="1"/>
</dbReference>
<comment type="caution">
    <text evidence="3">The sequence shown here is derived from an EMBL/GenBank/DDBJ whole genome shotgun (WGS) entry which is preliminary data.</text>
</comment>
<evidence type="ECO:0000256" key="1">
    <source>
        <dbReference type="SAM" id="SignalP"/>
    </source>
</evidence>
<accession>A0ABT2LK80</accession>
<dbReference type="RefSeq" id="WP_260899919.1">
    <property type="nucleotide sequence ID" value="NZ_JAOCZP010000001.1"/>
</dbReference>
<feature type="chain" id="PRO_5047490406" evidence="1">
    <location>
        <begin position="17"/>
        <end position="133"/>
    </location>
</feature>
<feature type="signal peptide" evidence="1">
    <location>
        <begin position="1"/>
        <end position="16"/>
    </location>
</feature>
<keyword evidence="1" id="KW-0732">Signal</keyword>
<reference evidence="3 4" key="1">
    <citation type="submission" date="2022-09" db="EMBL/GenBank/DDBJ databases">
        <title>Chelativorans salina sp. nov., a novel slightly halophilic bacterium isolated from a saline lake sediment enrichment.</title>
        <authorList>
            <person name="Gao L."/>
            <person name="Fang B.-Z."/>
            <person name="Li W.-J."/>
        </authorList>
    </citation>
    <scope>NUCLEOTIDE SEQUENCE [LARGE SCALE GENOMIC DNA]</scope>
    <source>
        <strain evidence="3 4">EGI FJ00035</strain>
    </source>
</reference>